<evidence type="ECO:0000256" key="8">
    <source>
        <dbReference type="ARBA" id="ARBA00033408"/>
    </source>
</evidence>
<keyword evidence="4" id="KW-0547">Nucleotide-binding</keyword>
<dbReference type="EMBL" id="MCHY01000006">
    <property type="protein sequence ID" value="RKD25591.1"/>
    <property type="molecule type" value="Genomic_DNA"/>
</dbReference>
<sequence length="578" mass="65772">MIVELTIKNVAVIKEVTIRFQRGLNILTGETGAGKSILIDSIGLLLGGRGSAEYVRYGEKKAEIEALFELDDEQPALELLGGLGIEPPEDRILILKREVSAQGRSICRVNGQLVTLATLREIGPWLVNIHGQHQHQSLMMTDRHLDWLDAFAGEELKSVYEEYRQVYRRYRIAKQEWERFAKNEAQLAQRQDMLTFQLQEITEAELSPLEDEELVKEKSRLMHSEKLFSGLDDAYMALTAEQASLDWVGLALSHLESIAELDEPLREMFAQTESAFYQLEETARSLRDYRDQIEFDPNRLNQIENRLVEIQRLKRKYGVDVEEILEYAAQIEDELDTLLNREERLTMMERKVTDLAKDLALEALELSTQRRKAADLLAQQIENQLQDLQMDKAKFAVDVRQQVDPQGIDFVDQKVKVTSTGADFVEFMIAANPGEPLRPVAKVASGGELSRIMLGMKATLAELEPTETLIFDEIDTGVSGRAAQAIAEKLVAVSRHKQVLCITHLPQMACMADAHFSIMKETTEDQTQTKVTYLEDEQQVAELARLLGGVEVTETTREHAREMMRMARENKRKQVILM</sequence>
<dbReference type="GO" id="GO:0009432">
    <property type="term" value="P:SOS response"/>
    <property type="evidence" value="ECO:0007669"/>
    <property type="project" value="TreeGrafter"/>
</dbReference>
<evidence type="ECO:0000259" key="11">
    <source>
        <dbReference type="Pfam" id="PF02463"/>
    </source>
</evidence>
<evidence type="ECO:0000256" key="9">
    <source>
        <dbReference type="PIRNR" id="PIRNR003128"/>
    </source>
</evidence>
<name>A0A419SN08_9BACL</name>
<keyword evidence="5 9" id="KW-0227">DNA damage</keyword>
<dbReference type="InterPro" id="IPR027417">
    <property type="entry name" value="P-loop_NTPase"/>
</dbReference>
<dbReference type="OrthoDB" id="9806954at2"/>
<evidence type="ECO:0000256" key="5">
    <source>
        <dbReference type="ARBA" id="ARBA00022763"/>
    </source>
</evidence>
<protein>
    <recommendedName>
        <fullName evidence="3 9">DNA repair protein RecN</fullName>
    </recommendedName>
    <alternativeName>
        <fullName evidence="8 9">Recombination protein N</fullName>
    </alternativeName>
</protein>
<dbReference type="FunFam" id="3.40.50.300:FF:000319">
    <property type="entry name" value="DNA repair protein RecN"/>
    <property type="match status" value="1"/>
</dbReference>
<dbReference type="CDD" id="cd03241">
    <property type="entry name" value="ABC_RecN"/>
    <property type="match status" value="2"/>
</dbReference>
<proteinExistence type="inferred from homology"/>
<comment type="function">
    <text evidence="1 9">May be involved in recombinational repair of damaged DNA.</text>
</comment>
<comment type="caution">
    <text evidence="12">The sequence shown here is derived from an EMBL/GenBank/DDBJ whole genome shotgun (WGS) entry which is preliminary data.</text>
</comment>
<evidence type="ECO:0000256" key="1">
    <source>
        <dbReference type="ARBA" id="ARBA00003618"/>
    </source>
</evidence>
<dbReference type="GO" id="GO:0043590">
    <property type="term" value="C:bacterial nucleoid"/>
    <property type="evidence" value="ECO:0007669"/>
    <property type="project" value="TreeGrafter"/>
</dbReference>
<evidence type="ECO:0000313" key="12">
    <source>
        <dbReference type="EMBL" id="RKD25591.1"/>
    </source>
</evidence>
<keyword evidence="7 9" id="KW-0234">DNA repair</keyword>
<evidence type="ECO:0000256" key="3">
    <source>
        <dbReference type="ARBA" id="ARBA00021315"/>
    </source>
</evidence>
<dbReference type="GO" id="GO:0005524">
    <property type="term" value="F:ATP binding"/>
    <property type="evidence" value="ECO:0007669"/>
    <property type="project" value="UniProtKB-KW"/>
</dbReference>
<reference evidence="12 13" key="1">
    <citation type="submission" date="2016-08" db="EMBL/GenBank/DDBJ databases">
        <title>Novel Firmicute Genomes.</title>
        <authorList>
            <person name="Poppleton D.I."/>
            <person name="Gribaldo S."/>
        </authorList>
    </citation>
    <scope>NUCLEOTIDE SEQUENCE [LARGE SCALE GENOMIC DNA]</scope>
    <source>
        <strain evidence="12 13">RAOx-1</strain>
    </source>
</reference>
<evidence type="ECO:0000313" key="13">
    <source>
        <dbReference type="Proteomes" id="UP000284219"/>
    </source>
</evidence>
<dbReference type="PANTHER" id="PTHR11059:SF0">
    <property type="entry name" value="DNA REPAIR PROTEIN RECN"/>
    <property type="match status" value="1"/>
</dbReference>
<dbReference type="Pfam" id="PF02463">
    <property type="entry name" value="SMC_N"/>
    <property type="match status" value="1"/>
</dbReference>
<dbReference type="Proteomes" id="UP000284219">
    <property type="component" value="Unassembled WGS sequence"/>
</dbReference>
<evidence type="ECO:0000256" key="2">
    <source>
        <dbReference type="ARBA" id="ARBA00009441"/>
    </source>
</evidence>
<keyword evidence="6" id="KW-0067">ATP-binding</keyword>
<gene>
    <name evidence="12" type="ORF">BEP19_01200</name>
</gene>
<accession>A0A419SN08</accession>
<feature type="domain" description="RecF/RecN/SMC N-terminal" evidence="11">
    <location>
        <begin position="2"/>
        <end position="522"/>
    </location>
</feature>
<evidence type="ECO:0000256" key="6">
    <source>
        <dbReference type="ARBA" id="ARBA00022840"/>
    </source>
</evidence>
<dbReference type="GO" id="GO:0006310">
    <property type="term" value="P:DNA recombination"/>
    <property type="evidence" value="ECO:0007669"/>
    <property type="project" value="InterPro"/>
</dbReference>
<feature type="coiled-coil region" evidence="10">
    <location>
        <begin position="321"/>
        <end position="398"/>
    </location>
</feature>
<evidence type="ECO:0000256" key="4">
    <source>
        <dbReference type="ARBA" id="ARBA00022741"/>
    </source>
</evidence>
<dbReference type="GO" id="GO:0006281">
    <property type="term" value="P:DNA repair"/>
    <property type="evidence" value="ECO:0007669"/>
    <property type="project" value="UniProtKB-KW"/>
</dbReference>
<dbReference type="RefSeq" id="WP_120188259.1">
    <property type="nucleotide sequence ID" value="NZ_MCHY01000006.1"/>
</dbReference>
<dbReference type="NCBIfam" id="TIGR00634">
    <property type="entry name" value="recN"/>
    <property type="match status" value="1"/>
</dbReference>
<comment type="similarity">
    <text evidence="2 9">Belongs to the RecN family.</text>
</comment>
<dbReference type="Gene3D" id="3.40.50.300">
    <property type="entry name" value="P-loop containing nucleotide triphosphate hydrolases"/>
    <property type="match status" value="2"/>
</dbReference>
<evidence type="ECO:0000256" key="10">
    <source>
        <dbReference type="SAM" id="Coils"/>
    </source>
</evidence>
<dbReference type="NCBIfam" id="NF008121">
    <property type="entry name" value="PRK10869.1"/>
    <property type="match status" value="1"/>
</dbReference>
<keyword evidence="10" id="KW-0175">Coiled coil</keyword>
<dbReference type="InterPro" id="IPR004604">
    <property type="entry name" value="DNA_recomb/repair_RecN"/>
</dbReference>
<dbReference type="FunFam" id="3.40.50.300:FF:000356">
    <property type="entry name" value="DNA repair protein RecN"/>
    <property type="match status" value="1"/>
</dbReference>
<dbReference type="InterPro" id="IPR003395">
    <property type="entry name" value="RecF/RecN/SMC_N"/>
</dbReference>
<dbReference type="PANTHER" id="PTHR11059">
    <property type="entry name" value="DNA REPAIR PROTEIN RECN"/>
    <property type="match status" value="1"/>
</dbReference>
<dbReference type="SUPFAM" id="SSF52540">
    <property type="entry name" value="P-loop containing nucleoside triphosphate hydrolases"/>
    <property type="match status" value="1"/>
</dbReference>
<evidence type="ECO:0000256" key="7">
    <source>
        <dbReference type="ARBA" id="ARBA00023204"/>
    </source>
</evidence>
<dbReference type="PIRSF" id="PIRSF003128">
    <property type="entry name" value="RecN"/>
    <property type="match status" value="1"/>
</dbReference>
<keyword evidence="13" id="KW-1185">Reference proteome</keyword>
<organism evidence="12 13">
    <name type="scientific">Ammoniphilus oxalaticus</name>
    <dbReference type="NCBI Taxonomy" id="66863"/>
    <lineage>
        <taxon>Bacteria</taxon>
        <taxon>Bacillati</taxon>
        <taxon>Bacillota</taxon>
        <taxon>Bacilli</taxon>
        <taxon>Bacillales</taxon>
        <taxon>Paenibacillaceae</taxon>
        <taxon>Aneurinibacillus group</taxon>
        <taxon>Ammoniphilus</taxon>
    </lineage>
</organism>
<dbReference type="AlphaFoldDB" id="A0A419SN08"/>